<feature type="transmembrane region" description="Helical" evidence="1">
    <location>
        <begin position="121"/>
        <end position="143"/>
    </location>
</feature>
<accession>A0A285KQZ4</accession>
<keyword evidence="1" id="KW-0472">Membrane</keyword>
<keyword evidence="1" id="KW-0812">Transmembrane</keyword>
<evidence type="ECO:0000256" key="1">
    <source>
        <dbReference type="SAM" id="Phobius"/>
    </source>
</evidence>
<dbReference type="NCBIfam" id="NF038403">
    <property type="entry name" value="perm_prefix_1"/>
    <property type="match status" value="1"/>
</dbReference>
<protein>
    <submittedName>
        <fullName evidence="2">Uncharacterized protein</fullName>
    </submittedName>
</protein>
<dbReference type="AlphaFoldDB" id="A0A285KQZ4"/>
<feature type="transmembrane region" description="Helical" evidence="1">
    <location>
        <begin position="278"/>
        <end position="299"/>
    </location>
</feature>
<gene>
    <name evidence="2" type="ORF">SAMN05421748_1557</name>
</gene>
<reference evidence="2 3" key="1">
    <citation type="submission" date="2017-09" db="EMBL/GenBank/DDBJ databases">
        <authorList>
            <person name="Ehlers B."/>
            <person name="Leendertz F.H."/>
        </authorList>
    </citation>
    <scope>NUCLEOTIDE SEQUENCE [LARGE SCALE GENOMIC DNA]</scope>
    <source>
        <strain evidence="2 3">CGMCC 4.6857</strain>
    </source>
</reference>
<feature type="transmembrane region" description="Helical" evidence="1">
    <location>
        <begin position="209"/>
        <end position="230"/>
    </location>
</feature>
<keyword evidence="3" id="KW-1185">Reference proteome</keyword>
<dbReference type="Pfam" id="PF22564">
    <property type="entry name" value="HAAS"/>
    <property type="match status" value="1"/>
</dbReference>
<dbReference type="RefSeq" id="WP_097329257.1">
    <property type="nucleotide sequence ID" value="NZ_OBDY01000055.1"/>
</dbReference>
<evidence type="ECO:0000313" key="3">
    <source>
        <dbReference type="Proteomes" id="UP000219612"/>
    </source>
</evidence>
<organism evidence="2 3">
    <name type="scientific">Paractinoplanes atraurantiacus</name>
    <dbReference type="NCBI Taxonomy" id="1036182"/>
    <lineage>
        <taxon>Bacteria</taxon>
        <taxon>Bacillati</taxon>
        <taxon>Actinomycetota</taxon>
        <taxon>Actinomycetes</taxon>
        <taxon>Micromonosporales</taxon>
        <taxon>Micromonosporaceae</taxon>
        <taxon>Paractinoplanes</taxon>
    </lineage>
</organism>
<dbReference type="OrthoDB" id="3171769at2"/>
<feature type="transmembrane region" description="Helical" evidence="1">
    <location>
        <begin position="176"/>
        <end position="197"/>
    </location>
</feature>
<dbReference type="Proteomes" id="UP000219612">
    <property type="component" value="Unassembled WGS sequence"/>
</dbReference>
<name>A0A285KQZ4_9ACTN</name>
<dbReference type="EMBL" id="OBDY01000055">
    <property type="protein sequence ID" value="SNY75072.1"/>
    <property type="molecule type" value="Genomic_DNA"/>
</dbReference>
<feature type="transmembrane region" description="Helical" evidence="1">
    <location>
        <begin position="237"/>
        <end position="258"/>
    </location>
</feature>
<sequence length="326" mass="35989">MTSLVDRYVFTALRRIPEQQRADIDRELRASIDDAVDARVDSGEPFDTAVENTLLELGDPDKLADNYANRPNFLIGPELYGVWRRFMLMLFTTVLPIVVVVNVVVAIFGEDPQVGDIIGGAIGTVLTVGAHLAFWTTLTFAVIERTGLGKADLRGGAWSLKDLPKYEPRAISLGQMVTYVVWPVILIAVIVVQQFTFTDTPVLDPAGWSLWWPVLIALIALKALWAVWLYRQGAWTRAIIVANAVLAVVTGAYLVWLLASDRFFNPAFDWTTDNGTDLLSWITPAAIVVTIIGTLWDVAEVTIRGERARRGLPTKVAGTGNTYKFG</sequence>
<evidence type="ECO:0000313" key="2">
    <source>
        <dbReference type="EMBL" id="SNY75072.1"/>
    </source>
</evidence>
<feature type="transmembrane region" description="Helical" evidence="1">
    <location>
        <begin position="86"/>
        <end position="109"/>
    </location>
</feature>
<dbReference type="InterPro" id="IPR047928">
    <property type="entry name" value="Perm_prefix_1"/>
</dbReference>
<keyword evidence="1" id="KW-1133">Transmembrane helix</keyword>
<proteinExistence type="predicted"/>